<dbReference type="EMBL" id="JAFJYH010000445">
    <property type="protein sequence ID" value="KAG4411727.1"/>
    <property type="molecule type" value="Genomic_DNA"/>
</dbReference>
<proteinExistence type="predicted"/>
<keyword evidence="3" id="KW-1185">Reference proteome</keyword>
<evidence type="ECO:0000313" key="2">
    <source>
        <dbReference type="EMBL" id="KAG4411727.1"/>
    </source>
</evidence>
<comment type="caution">
    <text evidence="2">The sequence shown here is derived from an EMBL/GenBank/DDBJ whole genome shotgun (WGS) entry which is preliminary data.</text>
</comment>
<feature type="compositionally biased region" description="Basic and acidic residues" evidence="1">
    <location>
        <begin position="154"/>
        <end position="165"/>
    </location>
</feature>
<protein>
    <submittedName>
        <fullName evidence="2">Uncharacterized protein</fullName>
    </submittedName>
</protein>
<evidence type="ECO:0000313" key="3">
    <source>
        <dbReference type="Proteomes" id="UP000664132"/>
    </source>
</evidence>
<feature type="region of interest" description="Disordered" evidence="1">
    <location>
        <begin position="76"/>
        <end position="109"/>
    </location>
</feature>
<name>A0A8H7T1Z4_9HELO</name>
<reference evidence="2" key="1">
    <citation type="submission" date="2021-02" db="EMBL/GenBank/DDBJ databases">
        <title>Genome sequence Cadophora malorum strain M34.</title>
        <authorList>
            <person name="Stefanovic E."/>
            <person name="Vu D."/>
            <person name="Scully C."/>
            <person name="Dijksterhuis J."/>
            <person name="Roader J."/>
            <person name="Houbraken J."/>
        </authorList>
    </citation>
    <scope>NUCLEOTIDE SEQUENCE</scope>
    <source>
        <strain evidence="2">M34</strain>
    </source>
</reference>
<dbReference type="Proteomes" id="UP000664132">
    <property type="component" value="Unassembled WGS sequence"/>
</dbReference>
<organism evidence="2 3">
    <name type="scientific">Cadophora malorum</name>
    <dbReference type="NCBI Taxonomy" id="108018"/>
    <lineage>
        <taxon>Eukaryota</taxon>
        <taxon>Fungi</taxon>
        <taxon>Dikarya</taxon>
        <taxon>Ascomycota</taxon>
        <taxon>Pezizomycotina</taxon>
        <taxon>Leotiomycetes</taxon>
        <taxon>Helotiales</taxon>
        <taxon>Ploettnerulaceae</taxon>
        <taxon>Cadophora</taxon>
    </lineage>
</organism>
<accession>A0A8H7T1Z4</accession>
<dbReference type="OrthoDB" id="3565000at2759"/>
<sequence length="371" mass="41647">MFGDTNTLVKILRDIFIIPYQYSDFDEDDNEHCLPLATLDPTGDTGEIVSETKPATVCMNAPLKHVFQLGEDEVRKSREADGTREADQMKEADEIQETREETNAKEEIEAQEKINTAQEQVKEVKEAGQGLDVKDTRIPTSARGKPHIHSSGNEGKEVGKRKSKRELAHDFESELIRSCVRNILQKHIFRAEATRRHPGTRLFRPAGTEGPTTVQINFKRELEKLAEDVAKDKPINFGGLSVFNAWVGDDKPNFSFVSLAPVMSCKRIYDAITASNFQVMKLTEVEPEIYRKLANASVCDIQLPAQANSNGIPQEVSFEGPKTGVNLCKVAFQEVLDTLPRIEDKNLAFNRIQVPTGPKWPSAYLTEAWNF</sequence>
<evidence type="ECO:0000256" key="1">
    <source>
        <dbReference type="SAM" id="MobiDB-lite"/>
    </source>
</evidence>
<feature type="region of interest" description="Disordered" evidence="1">
    <location>
        <begin position="136"/>
        <end position="165"/>
    </location>
</feature>
<gene>
    <name evidence="2" type="ORF">IFR04_015138</name>
</gene>
<dbReference type="AlphaFoldDB" id="A0A8H7T1Z4"/>